<evidence type="ECO:0000313" key="2">
    <source>
        <dbReference type="Proteomes" id="UP000546464"/>
    </source>
</evidence>
<keyword evidence="2" id="KW-1185">Reference proteome</keyword>
<proteinExistence type="predicted"/>
<gene>
    <name evidence="1" type="ORF">H5P28_18505</name>
</gene>
<sequence>MDDVNIPPLLLRRLKFRAHRRHTSVASELAECLQVGMDSLIRREERFRQTAPRLRQKSTGFLGRGQLEALIEEGRA</sequence>
<comment type="caution">
    <text evidence="1">The sequence shown here is derived from an EMBL/GenBank/DDBJ whole genome shotgun (WGS) entry which is preliminary data.</text>
</comment>
<dbReference type="EMBL" id="JACHVB010000063">
    <property type="protein sequence ID" value="MBC2596265.1"/>
    <property type="molecule type" value="Genomic_DNA"/>
</dbReference>
<evidence type="ECO:0000313" key="1">
    <source>
        <dbReference type="EMBL" id="MBC2596265.1"/>
    </source>
</evidence>
<protein>
    <submittedName>
        <fullName evidence="1">Uncharacterized protein</fullName>
    </submittedName>
</protein>
<dbReference type="RefSeq" id="WP_185677175.1">
    <property type="nucleotide sequence ID" value="NZ_JACHVB010000063.1"/>
</dbReference>
<name>A0A842HHP3_9BACT</name>
<dbReference type="AlphaFoldDB" id="A0A842HHP3"/>
<reference evidence="1 2" key="1">
    <citation type="submission" date="2020-07" db="EMBL/GenBank/DDBJ databases">
        <authorList>
            <person name="Feng X."/>
        </authorList>
    </citation>
    <scope>NUCLEOTIDE SEQUENCE [LARGE SCALE GENOMIC DNA]</scope>
    <source>
        <strain evidence="1 2">JCM31066</strain>
    </source>
</reference>
<accession>A0A842HHP3</accession>
<organism evidence="1 2">
    <name type="scientific">Ruficoccus amylovorans</name>
    <dbReference type="NCBI Taxonomy" id="1804625"/>
    <lineage>
        <taxon>Bacteria</taxon>
        <taxon>Pseudomonadati</taxon>
        <taxon>Verrucomicrobiota</taxon>
        <taxon>Opitutia</taxon>
        <taxon>Puniceicoccales</taxon>
        <taxon>Cerasicoccaceae</taxon>
        <taxon>Ruficoccus</taxon>
    </lineage>
</organism>
<dbReference type="Proteomes" id="UP000546464">
    <property type="component" value="Unassembled WGS sequence"/>
</dbReference>